<dbReference type="InterPro" id="IPR020892">
    <property type="entry name" value="Cyclophilin-type_PPIase_CS"/>
</dbReference>
<comment type="caution">
    <text evidence="6">The sequence shown here is derived from an EMBL/GenBank/DDBJ whole genome shotgun (WGS) entry which is preliminary data.</text>
</comment>
<evidence type="ECO:0000256" key="4">
    <source>
        <dbReference type="SAM" id="MobiDB-lite"/>
    </source>
</evidence>
<comment type="similarity">
    <text evidence="3">Belongs to the cyclophilin-type PPIase family.</text>
</comment>
<dbReference type="EC" id="5.2.1.8" evidence="3"/>
<dbReference type="PRINTS" id="PR00153">
    <property type="entry name" value="CSAPPISMRASE"/>
</dbReference>
<evidence type="ECO:0000259" key="5">
    <source>
        <dbReference type="PROSITE" id="PS50072"/>
    </source>
</evidence>
<dbReference type="InterPro" id="IPR044666">
    <property type="entry name" value="Cyclophilin_A-like"/>
</dbReference>
<dbReference type="InterPro" id="IPR029000">
    <property type="entry name" value="Cyclophilin-like_dom_sf"/>
</dbReference>
<name>A0ABR0P1W7_GOSAR</name>
<sequence length="266" mass="29030">MSHPLTQCRAGIVYSFLSQKTDGSVFCLPLMECQGDPLARPVVQNIGPLQAYKGSAGRRGDRSLETSLKSHGNSQAFEPRKLKTRHLLKPKETPFVSISISDPIHNMSVTLHTNLGDIKCEIFCDEVAKTAENFLALCASGYYDGTIFHRNIKGFMIQGGDPTGAGKGGTSIWGKKFNDEIRESLKHNARGILAMANSGPNTNGSQFFITYAKQPHLNGLYTVFGKVIHGFEVLDLMEKTQTGAGDRPLAEIRLNRVTIHANPLAG</sequence>
<dbReference type="PANTHER" id="PTHR45625:SF2">
    <property type="entry name" value="PEPTIDYL-PROLYL CIS-TRANS ISOMERASE-LIKE 3"/>
    <property type="match status" value="1"/>
</dbReference>
<comment type="catalytic activity">
    <reaction evidence="1 3">
        <text>[protein]-peptidylproline (omega=180) = [protein]-peptidylproline (omega=0)</text>
        <dbReference type="Rhea" id="RHEA:16237"/>
        <dbReference type="Rhea" id="RHEA-COMP:10747"/>
        <dbReference type="Rhea" id="RHEA-COMP:10748"/>
        <dbReference type="ChEBI" id="CHEBI:83833"/>
        <dbReference type="ChEBI" id="CHEBI:83834"/>
        <dbReference type="EC" id="5.2.1.8"/>
    </reaction>
</comment>
<feature type="region of interest" description="Disordered" evidence="4">
    <location>
        <begin position="53"/>
        <end position="77"/>
    </location>
</feature>
<dbReference type="CDD" id="cd01928">
    <property type="entry name" value="Cyclophilin_PPIL3_like"/>
    <property type="match status" value="1"/>
</dbReference>
<evidence type="ECO:0000256" key="1">
    <source>
        <dbReference type="ARBA" id="ARBA00000971"/>
    </source>
</evidence>
<keyword evidence="2" id="KW-0143">Chaperone</keyword>
<proteinExistence type="inferred from homology"/>
<feature type="compositionally biased region" description="Polar residues" evidence="4">
    <location>
        <begin position="65"/>
        <end position="76"/>
    </location>
</feature>
<dbReference type="PANTHER" id="PTHR45625">
    <property type="entry name" value="PEPTIDYL-PROLYL CIS-TRANS ISOMERASE-RELATED"/>
    <property type="match status" value="1"/>
</dbReference>
<reference evidence="6 7" key="1">
    <citation type="submission" date="2023-03" db="EMBL/GenBank/DDBJ databases">
        <title>WGS of Gossypium arboreum.</title>
        <authorList>
            <person name="Yu D."/>
        </authorList>
    </citation>
    <scope>NUCLEOTIDE SEQUENCE [LARGE SCALE GENOMIC DNA]</scope>
    <source>
        <tissue evidence="6">Leaf</tissue>
    </source>
</reference>
<evidence type="ECO:0000256" key="2">
    <source>
        <dbReference type="ARBA" id="ARBA00023186"/>
    </source>
</evidence>
<organism evidence="6 7">
    <name type="scientific">Gossypium arboreum</name>
    <name type="common">Tree cotton</name>
    <name type="synonym">Gossypium nanking</name>
    <dbReference type="NCBI Taxonomy" id="29729"/>
    <lineage>
        <taxon>Eukaryota</taxon>
        <taxon>Viridiplantae</taxon>
        <taxon>Streptophyta</taxon>
        <taxon>Embryophyta</taxon>
        <taxon>Tracheophyta</taxon>
        <taxon>Spermatophyta</taxon>
        <taxon>Magnoliopsida</taxon>
        <taxon>eudicotyledons</taxon>
        <taxon>Gunneridae</taxon>
        <taxon>Pentapetalae</taxon>
        <taxon>rosids</taxon>
        <taxon>malvids</taxon>
        <taxon>Malvales</taxon>
        <taxon>Malvaceae</taxon>
        <taxon>Malvoideae</taxon>
        <taxon>Gossypium</taxon>
    </lineage>
</organism>
<comment type="function">
    <text evidence="3">PPIases accelerate the folding of proteins. It catalyzes the cis-trans isomerization of proline imidic peptide bonds in oligopeptides.</text>
</comment>
<dbReference type="SUPFAM" id="SSF50891">
    <property type="entry name" value="Cyclophilin-like"/>
    <property type="match status" value="1"/>
</dbReference>
<protein>
    <recommendedName>
        <fullName evidence="3">Peptidyl-prolyl cis-trans isomerase</fullName>
        <shortName evidence="3">PPIase</shortName>
        <ecNumber evidence="3">5.2.1.8</ecNumber>
    </recommendedName>
</protein>
<evidence type="ECO:0000256" key="3">
    <source>
        <dbReference type="RuleBase" id="RU363019"/>
    </source>
</evidence>
<gene>
    <name evidence="6" type="ORF">PVK06_028051</name>
</gene>
<accession>A0ABR0P1W7</accession>
<dbReference type="Pfam" id="PF00160">
    <property type="entry name" value="Pro_isomerase"/>
    <property type="match status" value="1"/>
</dbReference>
<feature type="domain" description="PPIase cyclophilin-type" evidence="5">
    <location>
        <begin position="112"/>
        <end position="259"/>
    </location>
</feature>
<evidence type="ECO:0000313" key="7">
    <source>
        <dbReference type="Proteomes" id="UP001358586"/>
    </source>
</evidence>
<evidence type="ECO:0000313" key="6">
    <source>
        <dbReference type="EMBL" id="KAK5812615.1"/>
    </source>
</evidence>
<keyword evidence="3" id="KW-0697">Rotamase</keyword>
<dbReference type="InterPro" id="IPR002130">
    <property type="entry name" value="Cyclophilin-type_PPIase_dom"/>
</dbReference>
<dbReference type="EMBL" id="JARKNE010000008">
    <property type="protein sequence ID" value="KAK5812615.1"/>
    <property type="molecule type" value="Genomic_DNA"/>
</dbReference>
<dbReference type="PROSITE" id="PS00170">
    <property type="entry name" value="CSA_PPIASE_1"/>
    <property type="match status" value="1"/>
</dbReference>
<dbReference type="Gene3D" id="2.40.100.10">
    <property type="entry name" value="Cyclophilin-like"/>
    <property type="match status" value="1"/>
</dbReference>
<keyword evidence="3" id="KW-0413">Isomerase</keyword>
<keyword evidence="7" id="KW-1185">Reference proteome</keyword>
<dbReference type="PROSITE" id="PS50072">
    <property type="entry name" value="CSA_PPIASE_2"/>
    <property type="match status" value="1"/>
</dbReference>
<dbReference type="Proteomes" id="UP001358586">
    <property type="component" value="Chromosome 8"/>
</dbReference>